<reference evidence="1 2" key="1">
    <citation type="submission" date="2018-02" db="EMBL/GenBank/DDBJ databases">
        <title>Novel Leptospira species isolated from soil and water in Japan.</title>
        <authorList>
            <person name="Nakao R."/>
            <person name="Masuzawa T."/>
        </authorList>
    </citation>
    <scope>NUCLEOTIDE SEQUENCE [LARGE SCALE GENOMIC DNA]</scope>
    <source>
        <strain evidence="1 2">E8</strain>
    </source>
</reference>
<accession>A0A2P2CZ53</accession>
<dbReference type="AlphaFoldDB" id="A0A2P2CZ53"/>
<dbReference type="EMBL" id="BFAY01000005">
    <property type="protein sequence ID" value="GBF37680.1"/>
    <property type="molecule type" value="Genomic_DNA"/>
</dbReference>
<sequence length="187" mass="21284">MFLHMSFRKITILVSALLISGILLLLLVPSSSKNAAVSNSGKNVFSEGFSSFSNILNLGSLSSSNEEEGLIPASLLRNETPDNLYWIAVATPRDAAETKAQHELREDWAALYGKIYSNKATRKEIDQYYTAQIKLQEDQLELLKIMEDRYPERLNDDSRRMILAGKELYAKKLKNVKDEYEKHINQK</sequence>
<evidence type="ECO:0000313" key="1">
    <source>
        <dbReference type="EMBL" id="GBF37680.1"/>
    </source>
</evidence>
<proteinExistence type="predicted"/>
<name>A0A2P2CZ53_9LEPT</name>
<comment type="caution">
    <text evidence="1">The sequence shown here is derived from an EMBL/GenBank/DDBJ whole genome shotgun (WGS) entry which is preliminary data.</text>
</comment>
<organism evidence="1 2">
    <name type="scientific">Leptospira johnsonii</name>
    <dbReference type="NCBI Taxonomy" id="1917820"/>
    <lineage>
        <taxon>Bacteria</taxon>
        <taxon>Pseudomonadati</taxon>
        <taxon>Spirochaetota</taxon>
        <taxon>Spirochaetia</taxon>
        <taxon>Leptospirales</taxon>
        <taxon>Leptospiraceae</taxon>
        <taxon>Leptospira</taxon>
    </lineage>
</organism>
<keyword evidence="2" id="KW-1185">Reference proteome</keyword>
<protein>
    <submittedName>
        <fullName evidence="1">Uncharacterized protein</fullName>
    </submittedName>
</protein>
<evidence type="ECO:0000313" key="2">
    <source>
        <dbReference type="Proteomes" id="UP000245076"/>
    </source>
</evidence>
<dbReference type="Proteomes" id="UP000245076">
    <property type="component" value="Unassembled WGS sequence"/>
</dbReference>
<gene>
    <name evidence="1" type="ORF">LPTSP1_06660</name>
</gene>